<dbReference type="Gene3D" id="1.10.287.470">
    <property type="entry name" value="Helix hairpin bin"/>
    <property type="match status" value="1"/>
</dbReference>
<dbReference type="Proteomes" id="UP000473278">
    <property type="component" value="Unassembled WGS sequence"/>
</dbReference>
<dbReference type="PANTHER" id="PTHR30469:SF36">
    <property type="entry name" value="BLL3903 PROTEIN"/>
    <property type="match status" value="1"/>
</dbReference>
<evidence type="ECO:0000259" key="4">
    <source>
        <dbReference type="Pfam" id="PF25876"/>
    </source>
</evidence>
<evidence type="ECO:0000256" key="1">
    <source>
        <dbReference type="ARBA" id="ARBA00004196"/>
    </source>
</evidence>
<dbReference type="RefSeq" id="WP_165142398.1">
    <property type="nucleotide sequence ID" value="NZ_JAALLT010000003.1"/>
</dbReference>
<dbReference type="Gene3D" id="2.40.420.20">
    <property type="match status" value="1"/>
</dbReference>
<evidence type="ECO:0000256" key="3">
    <source>
        <dbReference type="ARBA" id="ARBA00022448"/>
    </source>
</evidence>
<comment type="subcellular location">
    <subcellularLocation>
        <location evidence="1">Cell envelope</location>
    </subcellularLocation>
</comment>
<dbReference type="SUPFAM" id="SSF111369">
    <property type="entry name" value="HlyD-like secretion proteins"/>
    <property type="match status" value="1"/>
</dbReference>
<evidence type="ECO:0000259" key="7">
    <source>
        <dbReference type="Pfam" id="PF25967"/>
    </source>
</evidence>
<dbReference type="AlphaFoldDB" id="A0A6M1SW76"/>
<dbReference type="InterPro" id="IPR058625">
    <property type="entry name" value="MdtA-like_BSH"/>
</dbReference>
<name>A0A6M1SW76_9BACT</name>
<evidence type="ECO:0000256" key="2">
    <source>
        <dbReference type="ARBA" id="ARBA00009477"/>
    </source>
</evidence>
<comment type="similarity">
    <text evidence="2">Belongs to the membrane fusion protein (MFP) (TC 8.A.1) family.</text>
</comment>
<dbReference type="NCBIfam" id="TIGR01730">
    <property type="entry name" value="RND_mfp"/>
    <property type="match status" value="1"/>
</dbReference>
<feature type="domain" description="CusB-like beta-barrel" evidence="6">
    <location>
        <begin position="206"/>
        <end position="276"/>
    </location>
</feature>
<dbReference type="GO" id="GO:1990281">
    <property type="term" value="C:efflux pump complex"/>
    <property type="evidence" value="ECO:0007669"/>
    <property type="project" value="TreeGrafter"/>
</dbReference>
<dbReference type="InterPro" id="IPR006143">
    <property type="entry name" value="RND_pump_MFP"/>
</dbReference>
<keyword evidence="3" id="KW-0813">Transport</keyword>
<feature type="domain" description="Multidrug resistance protein MdtA-like C-terminal permuted SH3" evidence="7">
    <location>
        <begin position="283"/>
        <end position="341"/>
    </location>
</feature>
<dbReference type="InterPro" id="IPR058627">
    <property type="entry name" value="MdtA-like_C"/>
</dbReference>
<dbReference type="PANTHER" id="PTHR30469">
    <property type="entry name" value="MULTIDRUG RESISTANCE PROTEIN MDTA"/>
    <property type="match status" value="1"/>
</dbReference>
<evidence type="ECO:0000313" key="8">
    <source>
        <dbReference type="EMBL" id="NGP77250.1"/>
    </source>
</evidence>
<dbReference type="Pfam" id="PF25967">
    <property type="entry name" value="RND-MFP_C"/>
    <property type="match status" value="1"/>
</dbReference>
<reference evidence="8 9" key="1">
    <citation type="submission" date="2020-02" db="EMBL/GenBank/DDBJ databases">
        <title>Balneolaceae bacterium YR4-1, complete genome.</title>
        <authorList>
            <person name="Li Y."/>
            <person name="Wu S."/>
        </authorList>
    </citation>
    <scope>NUCLEOTIDE SEQUENCE [LARGE SCALE GENOMIC DNA]</scope>
    <source>
        <strain evidence="8 9">YR4-1</strain>
    </source>
</reference>
<protein>
    <submittedName>
        <fullName evidence="8">Efflux RND transporter periplasmic adaptor subunit</fullName>
    </submittedName>
</protein>
<gene>
    <name evidence="8" type="ORF">G3570_11430</name>
</gene>
<evidence type="ECO:0000313" key="9">
    <source>
        <dbReference type="Proteomes" id="UP000473278"/>
    </source>
</evidence>
<proteinExistence type="inferred from homology"/>
<sequence>MSSSLKKIVTGVVIFVAVVLIAYPKVKPLFSEGEETASQQNSGAPLSVDAVMVEPTRVQDKIFSTGSILANEEVELRSEVSGKITDIYLDEGKMVDKNQLLIKINDSELQAQLQRAQYRLNLASERERRQQQLLEKGGISQEDYDATLNEVNVLKSEVQLIRAQIDKTEIRAPFRGRVGLKYVSDGSYISPTTRIASLQNINPVKLDFSVPERYVNRVRVGDDISFTVQGTEGAFDGEIYAIEPKIDSQTRTLQLRALSDNDEGLLVPGAFADIELILETIDDALMIPTISLIPELQGQKVYLFKNGSVAEQRVETGLRTAERVRIVDGIQPGDTVLTTGLLQVRQGMPVRINEIQSQ</sequence>
<dbReference type="InterPro" id="IPR058624">
    <property type="entry name" value="MdtA-like_HH"/>
</dbReference>
<dbReference type="Gene3D" id="2.40.30.170">
    <property type="match status" value="1"/>
</dbReference>
<organism evidence="8 9">
    <name type="scientific">Halalkalibaculum roseum</name>
    <dbReference type="NCBI Taxonomy" id="2709311"/>
    <lineage>
        <taxon>Bacteria</taxon>
        <taxon>Pseudomonadati</taxon>
        <taxon>Balneolota</taxon>
        <taxon>Balneolia</taxon>
        <taxon>Balneolales</taxon>
        <taxon>Balneolaceae</taxon>
        <taxon>Halalkalibaculum</taxon>
    </lineage>
</organism>
<evidence type="ECO:0000259" key="6">
    <source>
        <dbReference type="Pfam" id="PF25954"/>
    </source>
</evidence>
<dbReference type="InterPro" id="IPR058792">
    <property type="entry name" value="Beta-barrel_RND_2"/>
</dbReference>
<accession>A0A6M1SW76</accession>
<keyword evidence="9" id="KW-1185">Reference proteome</keyword>
<dbReference type="GO" id="GO:0015562">
    <property type="term" value="F:efflux transmembrane transporter activity"/>
    <property type="evidence" value="ECO:0007669"/>
    <property type="project" value="TreeGrafter"/>
</dbReference>
<evidence type="ECO:0000259" key="5">
    <source>
        <dbReference type="Pfam" id="PF25917"/>
    </source>
</evidence>
<dbReference type="Gene3D" id="2.40.50.100">
    <property type="match status" value="1"/>
</dbReference>
<feature type="domain" description="Multidrug resistance protein MdtA-like barrel-sandwich hybrid" evidence="5">
    <location>
        <begin position="73"/>
        <end position="191"/>
    </location>
</feature>
<dbReference type="EMBL" id="JAALLT010000003">
    <property type="protein sequence ID" value="NGP77250.1"/>
    <property type="molecule type" value="Genomic_DNA"/>
</dbReference>
<dbReference type="Pfam" id="PF25876">
    <property type="entry name" value="HH_MFP_RND"/>
    <property type="match status" value="1"/>
</dbReference>
<dbReference type="Pfam" id="PF25954">
    <property type="entry name" value="Beta-barrel_RND_2"/>
    <property type="match status" value="1"/>
</dbReference>
<dbReference type="FunFam" id="2.40.30.170:FF:000010">
    <property type="entry name" value="Efflux RND transporter periplasmic adaptor subunit"/>
    <property type="match status" value="1"/>
</dbReference>
<feature type="domain" description="Multidrug resistance protein MdtA-like alpha-helical hairpin" evidence="4">
    <location>
        <begin position="107"/>
        <end position="166"/>
    </location>
</feature>
<comment type="caution">
    <text evidence="8">The sequence shown here is derived from an EMBL/GenBank/DDBJ whole genome shotgun (WGS) entry which is preliminary data.</text>
</comment>
<dbReference type="Pfam" id="PF25917">
    <property type="entry name" value="BSH_RND"/>
    <property type="match status" value="1"/>
</dbReference>